<keyword evidence="9" id="KW-1185">Reference proteome</keyword>
<dbReference type="GO" id="GO:0005975">
    <property type="term" value="P:carbohydrate metabolic process"/>
    <property type="evidence" value="ECO:0007669"/>
    <property type="project" value="UniProtKB-UniRule"/>
</dbReference>
<evidence type="ECO:0000259" key="7">
    <source>
        <dbReference type="Pfam" id="PF01182"/>
    </source>
</evidence>
<sequence>MSIKVVDNKDSLITDLAKLIETTAKESICERGFFNVGVSGGSLAPFLVSGLPKIQTDFSKWRVFFCDERIVSYDNTDSTYGLYLQKLIVPEVVALKQEQFIPIKLGLTPEETAQAYEEELRKYVPLNNSLPQFDLLLLGMGPDGHTCSLFPGHDLLQETRKWVAPIKDSPKPPPERVTLTLPVVNNARVCAFAVAGIEKSDIIKKILLDKEDLPATRVQPSSGKLYWIVEKDAASKLNM</sequence>
<evidence type="ECO:0000256" key="4">
    <source>
        <dbReference type="ARBA" id="ARBA00013198"/>
    </source>
</evidence>
<name>A0ABD1EH87_HYPHA</name>
<dbReference type="GO" id="GO:0017057">
    <property type="term" value="F:6-phosphogluconolactonase activity"/>
    <property type="evidence" value="ECO:0007669"/>
    <property type="project" value="UniProtKB-UniRule"/>
</dbReference>
<dbReference type="InterPro" id="IPR005900">
    <property type="entry name" value="6-phosphogluconolactonase_DevB"/>
</dbReference>
<evidence type="ECO:0000256" key="1">
    <source>
        <dbReference type="ARBA" id="ARBA00000832"/>
    </source>
</evidence>
<dbReference type="SUPFAM" id="SSF100950">
    <property type="entry name" value="NagB/RpiA/CoA transferase-like"/>
    <property type="match status" value="1"/>
</dbReference>
<keyword evidence="5 6" id="KW-0378">Hydrolase</keyword>
<proteinExistence type="inferred from homology"/>
<dbReference type="FunFam" id="3.40.50.1360:FF:000005">
    <property type="entry name" value="6-phosphogluconolactonase"/>
    <property type="match status" value="1"/>
</dbReference>
<evidence type="ECO:0000256" key="3">
    <source>
        <dbReference type="ARBA" id="ARBA00010662"/>
    </source>
</evidence>
<dbReference type="PANTHER" id="PTHR11054:SF0">
    <property type="entry name" value="6-PHOSPHOGLUCONOLACTONASE"/>
    <property type="match status" value="1"/>
</dbReference>
<gene>
    <name evidence="8" type="ORF">ABEB36_009718</name>
</gene>
<dbReference type="PANTHER" id="PTHR11054">
    <property type="entry name" value="6-PHOSPHOGLUCONOLACTONASE"/>
    <property type="match status" value="1"/>
</dbReference>
<dbReference type="InterPro" id="IPR006148">
    <property type="entry name" value="Glc/Gal-6P_isomerase"/>
</dbReference>
<reference evidence="8 9" key="1">
    <citation type="submission" date="2024-05" db="EMBL/GenBank/DDBJ databases">
        <title>Genetic variation in Jamaican populations of the coffee berry borer (Hypothenemus hampei).</title>
        <authorList>
            <person name="Errbii M."/>
            <person name="Myrie A."/>
        </authorList>
    </citation>
    <scope>NUCLEOTIDE SEQUENCE [LARGE SCALE GENOMIC DNA]</scope>
    <source>
        <strain evidence="8">JA-Hopewell-2020-01-JO</strain>
        <tissue evidence="8">Whole body</tissue>
    </source>
</reference>
<protein>
    <recommendedName>
        <fullName evidence="4 6">6-phosphogluconolactonase</fullName>
        <shortName evidence="6">6PGL</shortName>
        <ecNumber evidence="4 6">3.1.1.31</ecNumber>
    </recommendedName>
</protein>
<comment type="function">
    <text evidence="6">Hydrolysis of 6-phosphogluconolactone to 6-phosphogluconate.</text>
</comment>
<dbReference type="AlphaFoldDB" id="A0ABD1EH87"/>
<evidence type="ECO:0000313" key="8">
    <source>
        <dbReference type="EMBL" id="KAL1494060.1"/>
    </source>
</evidence>
<evidence type="ECO:0000256" key="5">
    <source>
        <dbReference type="ARBA" id="ARBA00022801"/>
    </source>
</evidence>
<dbReference type="CDD" id="cd01400">
    <property type="entry name" value="6PGL"/>
    <property type="match status" value="1"/>
</dbReference>
<dbReference type="Proteomes" id="UP001566132">
    <property type="component" value="Unassembled WGS sequence"/>
</dbReference>
<dbReference type="EMBL" id="JBDJPC010000007">
    <property type="protein sequence ID" value="KAL1494060.1"/>
    <property type="molecule type" value="Genomic_DNA"/>
</dbReference>
<dbReference type="InterPro" id="IPR039104">
    <property type="entry name" value="6PGL"/>
</dbReference>
<evidence type="ECO:0000256" key="2">
    <source>
        <dbReference type="ARBA" id="ARBA00004961"/>
    </source>
</evidence>
<evidence type="ECO:0000256" key="6">
    <source>
        <dbReference type="RuleBase" id="RU365095"/>
    </source>
</evidence>
<accession>A0ABD1EH87</accession>
<dbReference type="NCBIfam" id="TIGR01198">
    <property type="entry name" value="pgl"/>
    <property type="match status" value="1"/>
</dbReference>
<comment type="similarity">
    <text evidence="3 6">Belongs to the glucosamine/galactosamine-6-phosphate isomerase family. 6-phosphogluconolactonase subfamily.</text>
</comment>
<dbReference type="Gene3D" id="3.40.50.1360">
    <property type="match status" value="1"/>
</dbReference>
<feature type="domain" description="Glucosamine/galactosamine-6-phosphate isomerase" evidence="7">
    <location>
        <begin position="8"/>
        <end position="227"/>
    </location>
</feature>
<comment type="pathway">
    <text evidence="2 6">Carbohydrate degradation; pentose phosphate pathway; D-ribulose 5-phosphate from D-glucose 6-phosphate (oxidative stage): step 2/3.</text>
</comment>
<comment type="catalytic activity">
    <reaction evidence="1 6">
        <text>6-phospho-D-glucono-1,5-lactone + H2O = 6-phospho-D-gluconate + H(+)</text>
        <dbReference type="Rhea" id="RHEA:12556"/>
        <dbReference type="ChEBI" id="CHEBI:15377"/>
        <dbReference type="ChEBI" id="CHEBI:15378"/>
        <dbReference type="ChEBI" id="CHEBI:57955"/>
        <dbReference type="ChEBI" id="CHEBI:58759"/>
        <dbReference type="EC" id="3.1.1.31"/>
    </reaction>
</comment>
<dbReference type="InterPro" id="IPR037171">
    <property type="entry name" value="NagB/RpiA_transferase-like"/>
</dbReference>
<comment type="caution">
    <text evidence="8">The sequence shown here is derived from an EMBL/GenBank/DDBJ whole genome shotgun (WGS) entry which is preliminary data.</text>
</comment>
<dbReference type="Pfam" id="PF01182">
    <property type="entry name" value="Glucosamine_iso"/>
    <property type="match status" value="1"/>
</dbReference>
<evidence type="ECO:0000313" key="9">
    <source>
        <dbReference type="Proteomes" id="UP001566132"/>
    </source>
</evidence>
<dbReference type="EC" id="3.1.1.31" evidence="4 6"/>
<organism evidence="8 9">
    <name type="scientific">Hypothenemus hampei</name>
    <name type="common">Coffee berry borer</name>
    <dbReference type="NCBI Taxonomy" id="57062"/>
    <lineage>
        <taxon>Eukaryota</taxon>
        <taxon>Metazoa</taxon>
        <taxon>Ecdysozoa</taxon>
        <taxon>Arthropoda</taxon>
        <taxon>Hexapoda</taxon>
        <taxon>Insecta</taxon>
        <taxon>Pterygota</taxon>
        <taxon>Neoptera</taxon>
        <taxon>Endopterygota</taxon>
        <taxon>Coleoptera</taxon>
        <taxon>Polyphaga</taxon>
        <taxon>Cucujiformia</taxon>
        <taxon>Curculionidae</taxon>
        <taxon>Scolytinae</taxon>
        <taxon>Hypothenemus</taxon>
    </lineage>
</organism>